<name>A0AAW2CED4_9ROSI</name>
<proteinExistence type="predicted"/>
<dbReference type="EMBL" id="JAZDWU010000007">
    <property type="protein sequence ID" value="KAK9995868.1"/>
    <property type="molecule type" value="Genomic_DNA"/>
</dbReference>
<dbReference type="PANTHER" id="PTHR45749:SF36">
    <property type="entry name" value="ZINC FINGER MYM-TYPE PROTEIN 1-LIKE"/>
    <property type="match status" value="1"/>
</dbReference>
<feature type="domain" description="DUF4371" evidence="1">
    <location>
        <begin position="1"/>
        <end position="109"/>
    </location>
</feature>
<dbReference type="InterPro" id="IPR025398">
    <property type="entry name" value="DUF4371"/>
</dbReference>
<gene>
    <name evidence="2" type="ORF">SO802_020554</name>
</gene>
<dbReference type="AlphaFoldDB" id="A0AAW2CED4"/>
<comment type="caution">
    <text evidence="2">The sequence shown here is derived from an EMBL/GenBank/DDBJ whole genome shotgun (WGS) entry which is preliminary data.</text>
</comment>
<evidence type="ECO:0000313" key="3">
    <source>
        <dbReference type="Proteomes" id="UP001459277"/>
    </source>
</evidence>
<keyword evidence="3" id="KW-1185">Reference proteome</keyword>
<evidence type="ECO:0000259" key="1">
    <source>
        <dbReference type="Pfam" id="PF14291"/>
    </source>
</evidence>
<dbReference type="Proteomes" id="UP001459277">
    <property type="component" value="Unassembled WGS sequence"/>
</dbReference>
<reference evidence="2 3" key="1">
    <citation type="submission" date="2024-01" db="EMBL/GenBank/DDBJ databases">
        <title>A telomere-to-telomere, gap-free genome of sweet tea (Lithocarpus litseifolius).</title>
        <authorList>
            <person name="Zhou J."/>
        </authorList>
    </citation>
    <scope>NUCLEOTIDE SEQUENCE [LARGE SCALE GENOMIC DNA]</scope>
    <source>
        <strain evidence="2">Zhou-2022a</strain>
        <tissue evidence="2">Leaf</tissue>
    </source>
</reference>
<protein>
    <recommendedName>
        <fullName evidence="1">DUF4371 domain-containing protein</fullName>
    </recommendedName>
</protein>
<dbReference type="Pfam" id="PF14291">
    <property type="entry name" value="DUF4371"/>
    <property type="match status" value="1"/>
</dbReference>
<dbReference type="PANTHER" id="PTHR45749">
    <property type="match status" value="1"/>
</dbReference>
<evidence type="ECO:0000313" key="2">
    <source>
        <dbReference type="EMBL" id="KAK9995868.1"/>
    </source>
</evidence>
<accession>A0AAW2CED4</accession>
<sequence>MTSPDIQKEIANAAAIKTINAIIKDIGDSLFAIIVDESRDMSSKEQLAIALRCVDKLGHVNERFLGITHVNNTSAVTLKSAIEEVFNKHSLRISRLRGQGYNGATNIRGIQYSWSIMQTS</sequence>
<organism evidence="2 3">
    <name type="scientific">Lithocarpus litseifolius</name>
    <dbReference type="NCBI Taxonomy" id="425828"/>
    <lineage>
        <taxon>Eukaryota</taxon>
        <taxon>Viridiplantae</taxon>
        <taxon>Streptophyta</taxon>
        <taxon>Embryophyta</taxon>
        <taxon>Tracheophyta</taxon>
        <taxon>Spermatophyta</taxon>
        <taxon>Magnoliopsida</taxon>
        <taxon>eudicotyledons</taxon>
        <taxon>Gunneridae</taxon>
        <taxon>Pentapetalae</taxon>
        <taxon>rosids</taxon>
        <taxon>fabids</taxon>
        <taxon>Fagales</taxon>
        <taxon>Fagaceae</taxon>
        <taxon>Lithocarpus</taxon>
    </lineage>
</organism>